<dbReference type="Pfam" id="PF03668">
    <property type="entry name" value="RapZ-like_N"/>
    <property type="match status" value="1"/>
</dbReference>
<evidence type="ECO:0000256" key="1">
    <source>
        <dbReference type="ARBA" id="ARBA00022741"/>
    </source>
</evidence>
<gene>
    <name evidence="7" type="primary">rapZ</name>
    <name evidence="7" type="ORF">GCM10022402_04720</name>
</gene>
<dbReference type="PIRSF" id="PIRSF005052">
    <property type="entry name" value="P-loopkin"/>
    <property type="match status" value="1"/>
</dbReference>
<comment type="caution">
    <text evidence="7">The sequence shown here is derived from an EMBL/GenBank/DDBJ whole genome shotgun (WGS) entry which is preliminary data.</text>
</comment>
<name>A0ABP7EYH6_9ACTN</name>
<dbReference type="Proteomes" id="UP001500908">
    <property type="component" value="Unassembled WGS sequence"/>
</dbReference>
<protein>
    <submittedName>
        <fullName evidence="7">RNase adapter RapZ</fullName>
    </submittedName>
</protein>
<dbReference type="SUPFAM" id="SSF52540">
    <property type="entry name" value="P-loop containing nucleoside triphosphate hydrolases"/>
    <property type="match status" value="1"/>
</dbReference>
<evidence type="ECO:0000313" key="8">
    <source>
        <dbReference type="Proteomes" id="UP001500908"/>
    </source>
</evidence>
<dbReference type="NCBIfam" id="NF003828">
    <property type="entry name" value="PRK05416.1"/>
    <property type="match status" value="1"/>
</dbReference>
<dbReference type="InterPro" id="IPR053930">
    <property type="entry name" value="RapZ-like_N"/>
</dbReference>
<keyword evidence="1 4" id="KW-0547">Nucleotide-binding</keyword>
<dbReference type="HAMAP" id="MF_00636">
    <property type="entry name" value="RapZ_like"/>
    <property type="match status" value="1"/>
</dbReference>
<reference evidence="8" key="1">
    <citation type="journal article" date="2019" name="Int. J. Syst. Evol. Microbiol.">
        <title>The Global Catalogue of Microorganisms (GCM) 10K type strain sequencing project: providing services to taxonomists for standard genome sequencing and annotation.</title>
        <authorList>
            <consortium name="The Broad Institute Genomics Platform"/>
            <consortium name="The Broad Institute Genome Sequencing Center for Infectious Disease"/>
            <person name="Wu L."/>
            <person name="Ma J."/>
        </authorList>
    </citation>
    <scope>NUCLEOTIDE SEQUENCE [LARGE SCALE GENOMIC DNA]</scope>
    <source>
        <strain evidence="8">JCM 17137</strain>
    </source>
</reference>
<dbReference type="EMBL" id="BAABDD010000002">
    <property type="protein sequence ID" value="GAA3727129.1"/>
    <property type="molecule type" value="Genomic_DNA"/>
</dbReference>
<feature type="binding site" evidence="4">
    <location>
        <begin position="18"/>
        <end position="25"/>
    </location>
    <ligand>
        <name>ATP</name>
        <dbReference type="ChEBI" id="CHEBI:30616"/>
    </ligand>
</feature>
<evidence type="ECO:0000259" key="5">
    <source>
        <dbReference type="Pfam" id="PF03668"/>
    </source>
</evidence>
<dbReference type="InterPro" id="IPR053931">
    <property type="entry name" value="RapZ_C"/>
</dbReference>
<evidence type="ECO:0000256" key="2">
    <source>
        <dbReference type="ARBA" id="ARBA00022840"/>
    </source>
</evidence>
<sequence>MTQTRSSDLPPEIVIVTGMSGAGRSTAARALEDLEWFVVDNLPPGLLPTMIELAGRTHGAVPRVAAVVDVRSMAFTEDLLSTVEEVRGQGILARIVFLEASDDSLVRRFEAVRRPHPLQGDGRLTDGISRERELLRAVRGEADLVIDTSQLNVHQLKTKVIGFFGDAEEAHLRANIVSFGYKHGLPVDADLVIDCRFLPNPHWVPDLRPMNGRDAPVREYVLAQRGAKELLDAYTEVLRLLVAGYLREGKHYMTLAVGCTGGKHRSVAMAEEFSRRLHEDDLEVHVVHRDLGRE</sequence>
<keyword evidence="8" id="KW-1185">Reference proteome</keyword>
<dbReference type="PANTHER" id="PTHR30448:SF0">
    <property type="entry name" value="RNASE ADAPTER PROTEIN RAPZ"/>
    <property type="match status" value="1"/>
</dbReference>
<dbReference type="PANTHER" id="PTHR30448">
    <property type="entry name" value="RNASE ADAPTER PROTEIN RAPZ"/>
    <property type="match status" value="1"/>
</dbReference>
<dbReference type="Pfam" id="PF22740">
    <property type="entry name" value="PapZ_C"/>
    <property type="match status" value="1"/>
</dbReference>
<dbReference type="RefSeq" id="WP_425567390.1">
    <property type="nucleotide sequence ID" value="NZ_BAABDD010000002.1"/>
</dbReference>
<dbReference type="Gene3D" id="3.40.50.300">
    <property type="entry name" value="P-loop containing nucleotide triphosphate hydrolases"/>
    <property type="match status" value="1"/>
</dbReference>
<keyword evidence="3 4" id="KW-0342">GTP-binding</keyword>
<organism evidence="7 8">
    <name type="scientific">Salinactinospora qingdaonensis</name>
    <dbReference type="NCBI Taxonomy" id="702744"/>
    <lineage>
        <taxon>Bacteria</taxon>
        <taxon>Bacillati</taxon>
        <taxon>Actinomycetota</taxon>
        <taxon>Actinomycetes</taxon>
        <taxon>Streptosporangiales</taxon>
        <taxon>Nocardiopsidaceae</taxon>
        <taxon>Salinactinospora</taxon>
    </lineage>
</organism>
<keyword evidence="2 4" id="KW-0067">ATP-binding</keyword>
<proteinExistence type="inferred from homology"/>
<feature type="binding site" evidence="4">
    <location>
        <begin position="69"/>
        <end position="72"/>
    </location>
    <ligand>
        <name>GTP</name>
        <dbReference type="ChEBI" id="CHEBI:37565"/>
    </ligand>
</feature>
<dbReference type="InterPro" id="IPR027417">
    <property type="entry name" value="P-loop_NTPase"/>
</dbReference>
<evidence type="ECO:0000313" key="7">
    <source>
        <dbReference type="EMBL" id="GAA3727129.1"/>
    </source>
</evidence>
<dbReference type="InterPro" id="IPR005337">
    <property type="entry name" value="RapZ-like"/>
</dbReference>
<evidence type="ECO:0000256" key="4">
    <source>
        <dbReference type="HAMAP-Rule" id="MF_00636"/>
    </source>
</evidence>
<feature type="domain" description="RapZ C-terminal" evidence="6">
    <location>
        <begin position="174"/>
        <end position="291"/>
    </location>
</feature>
<feature type="domain" description="RapZ-like N-terminal" evidence="5">
    <location>
        <begin position="12"/>
        <end position="164"/>
    </location>
</feature>
<evidence type="ECO:0000259" key="6">
    <source>
        <dbReference type="Pfam" id="PF22740"/>
    </source>
</evidence>
<accession>A0ABP7EYH6</accession>
<evidence type="ECO:0000256" key="3">
    <source>
        <dbReference type="ARBA" id="ARBA00023134"/>
    </source>
</evidence>